<accession>A0A9J5Y2E2</accession>
<evidence type="ECO:0000313" key="3">
    <source>
        <dbReference type="EMBL" id="KAG5593712.1"/>
    </source>
</evidence>
<dbReference type="Proteomes" id="UP000824120">
    <property type="component" value="Chromosome 7"/>
</dbReference>
<dbReference type="EMBL" id="JACXVP010000007">
    <property type="protein sequence ID" value="KAG5593712.1"/>
    <property type="molecule type" value="Genomic_DNA"/>
</dbReference>
<dbReference type="Pfam" id="PF00304">
    <property type="entry name" value="Gamma-thionin"/>
    <property type="match status" value="1"/>
</dbReference>
<name>A0A9J5Y2E2_SOLCO</name>
<keyword evidence="4" id="KW-1185">Reference proteome</keyword>
<dbReference type="InterPro" id="IPR036574">
    <property type="entry name" value="Scorpion_toxin-like_sf"/>
</dbReference>
<dbReference type="InterPro" id="IPR008176">
    <property type="entry name" value="Defensin_plant"/>
</dbReference>
<dbReference type="SUPFAM" id="SSF57095">
    <property type="entry name" value="Scorpion toxin-like"/>
    <property type="match status" value="1"/>
</dbReference>
<dbReference type="GO" id="GO:0006952">
    <property type="term" value="P:defense response"/>
    <property type="evidence" value="ECO:0007669"/>
    <property type="project" value="InterPro"/>
</dbReference>
<reference evidence="3 4" key="1">
    <citation type="submission" date="2020-09" db="EMBL/GenBank/DDBJ databases">
        <title>De no assembly of potato wild relative species, Solanum commersonii.</title>
        <authorList>
            <person name="Cho K."/>
        </authorList>
    </citation>
    <scope>NUCLEOTIDE SEQUENCE [LARGE SCALE GENOMIC DNA]</scope>
    <source>
        <strain evidence="3">LZ3.2</strain>
        <tissue evidence="3">Leaf</tissue>
    </source>
</reference>
<feature type="chain" id="PRO_5039902298" description="Knottins-like domain-containing protein" evidence="1">
    <location>
        <begin position="32"/>
        <end position="86"/>
    </location>
</feature>
<protein>
    <recommendedName>
        <fullName evidence="2">Knottins-like domain-containing protein</fullName>
    </recommendedName>
</protein>
<dbReference type="OrthoDB" id="1273003at2759"/>
<evidence type="ECO:0000259" key="2">
    <source>
        <dbReference type="Pfam" id="PF00304"/>
    </source>
</evidence>
<organism evidence="3 4">
    <name type="scientific">Solanum commersonii</name>
    <name type="common">Commerson's wild potato</name>
    <name type="synonym">Commerson's nightshade</name>
    <dbReference type="NCBI Taxonomy" id="4109"/>
    <lineage>
        <taxon>Eukaryota</taxon>
        <taxon>Viridiplantae</taxon>
        <taxon>Streptophyta</taxon>
        <taxon>Embryophyta</taxon>
        <taxon>Tracheophyta</taxon>
        <taxon>Spermatophyta</taxon>
        <taxon>Magnoliopsida</taxon>
        <taxon>eudicotyledons</taxon>
        <taxon>Gunneridae</taxon>
        <taxon>Pentapetalae</taxon>
        <taxon>asterids</taxon>
        <taxon>lamiids</taxon>
        <taxon>Solanales</taxon>
        <taxon>Solanaceae</taxon>
        <taxon>Solanoideae</taxon>
        <taxon>Solaneae</taxon>
        <taxon>Solanum</taxon>
    </lineage>
</organism>
<gene>
    <name evidence="3" type="ORF">H5410_034944</name>
</gene>
<evidence type="ECO:0000256" key="1">
    <source>
        <dbReference type="SAM" id="SignalP"/>
    </source>
</evidence>
<evidence type="ECO:0000313" key="4">
    <source>
        <dbReference type="Proteomes" id="UP000824120"/>
    </source>
</evidence>
<dbReference type="AlphaFoldDB" id="A0A9J5Y2E2"/>
<feature type="domain" description="Knottins-like" evidence="2">
    <location>
        <begin position="36"/>
        <end position="86"/>
    </location>
</feature>
<dbReference type="InterPro" id="IPR003614">
    <property type="entry name" value="Knottins"/>
</dbReference>
<feature type="signal peptide" evidence="1">
    <location>
        <begin position="1"/>
        <end position="31"/>
    </location>
</feature>
<comment type="caution">
    <text evidence="3">The sequence shown here is derived from an EMBL/GenBank/DDBJ whole genome shotgun (WGS) entry which is preliminary data.</text>
</comment>
<proteinExistence type="predicted"/>
<dbReference type="Gene3D" id="3.30.30.10">
    <property type="entry name" value="Knottin, scorpion toxin-like"/>
    <property type="match status" value="1"/>
</dbReference>
<dbReference type="PROSITE" id="PS00940">
    <property type="entry name" value="GAMMA_THIONIN"/>
    <property type="match status" value="1"/>
</dbReference>
<sequence>MAECYVCYSRFLVILLCLFLIATNEIEVVEGASAGFCDKWSKNFKGQCYNGYHCDNVCTNEGYIFGGECLWEGIFKGMACMCIYSC</sequence>
<keyword evidence="1" id="KW-0732">Signal</keyword>